<dbReference type="NCBIfam" id="TIGR01027">
    <property type="entry name" value="proB"/>
    <property type="match status" value="1"/>
</dbReference>
<evidence type="ECO:0000256" key="2">
    <source>
        <dbReference type="ARBA" id="ARBA00022490"/>
    </source>
</evidence>
<organism evidence="11 12">
    <name type="scientific">Sphaerosporella brunnea</name>
    <dbReference type="NCBI Taxonomy" id="1250544"/>
    <lineage>
        <taxon>Eukaryota</taxon>
        <taxon>Fungi</taxon>
        <taxon>Dikarya</taxon>
        <taxon>Ascomycota</taxon>
        <taxon>Pezizomycotina</taxon>
        <taxon>Pezizomycetes</taxon>
        <taxon>Pezizales</taxon>
        <taxon>Pyronemataceae</taxon>
        <taxon>Sphaerosporella</taxon>
    </lineage>
</organism>
<dbReference type="Gene3D" id="3.40.1160.10">
    <property type="entry name" value="Acetylglutamate kinase-like"/>
    <property type="match status" value="2"/>
</dbReference>
<evidence type="ECO:0000256" key="4">
    <source>
        <dbReference type="ARBA" id="ARBA00022650"/>
    </source>
</evidence>
<dbReference type="GO" id="GO:0005829">
    <property type="term" value="C:cytosol"/>
    <property type="evidence" value="ECO:0007669"/>
    <property type="project" value="TreeGrafter"/>
</dbReference>
<protein>
    <submittedName>
        <fullName evidence="11">Aspartate/glutamate/uridylate kinase</fullName>
    </submittedName>
</protein>
<dbReference type="InterPro" id="IPR036393">
    <property type="entry name" value="AceGlu_kinase-like_sf"/>
</dbReference>
<dbReference type="SMART" id="SM00359">
    <property type="entry name" value="PUA"/>
    <property type="match status" value="1"/>
</dbReference>
<evidence type="ECO:0000256" key="7">
    <source>
        <dbReference type="ARBA" id="ARBA00022777"/>
    </source>
</evidence>
<dbReference type="SUPFAM" id="SSF88697">
    <property type="entry name" value="PUA domain-like"/>
    <property type="match status" value="1"/>
</dbReference>
<evidence type="ECO:0000256" key="1">
    <source>
        <dbReference type="ARBA" id="ARBA00004496"/>
    </source>
</evidence>
<evidence type="ECO:0000256" key="9">
    <source>
        <dbReference type="ARBA" id="ARBA00061601"/>
    </source>
</evidence>
<dbReference type="FunFam" id="2.30.130.10:FF:000008">
    <property type="entry name" value="Glutamate 5-kinase"/>
    <property type="match status" value="1"/>
</dbReference>
<dbReference type="EMBL" id="VXIS01000062">
    <property type="protein sequence ID" value="KAA8909030.1"/>
    <property type="molecule type" value="Genomic_DNA"/>
</dbReference>
<evidence type="ECO:0000256" key="3">
    <source>
        <dbReference type="ARBA" id="ARBA00022605"/>
    </source>
</evidence>
<dbReference type="CDD" id="cd21157">
    <property type="entry name" value="PUA_G5K"/>
    <property type="match status" value="1"/>
</dbReference>
<dbReference type="Proteomes" id="UP000326924">
    <property type="component" value="Unassembled WGS sequence"/>
</dbReference>
<keyword evidence="6" id="KW-0547">Nucleotide-binding</keyword>
<dbReference type="InterPro" id="IPR015947">
    <property type="entry name" value="PUA-like_sf"/>
</dbReference>
<evidence type="ECO:0000313" key="12">
    <source>
        <dbReference type="Proteomes" id="UP000326924"/>
    </source>
</evidence>
<keyword evidence="3" id="KW-0028">Amino-acid biosynthesis</keyword>
<dbReference type="GO" id="GO:0003723">
    <property type="term" value="F:RNA binding"/>
    <property type="evidence" value="ECO:0007669"/>
    <property type="project" value="InterPro"/>
</dbReference>
<sequence length="481" mass="52315">MLPSETNPSSTTLPHRIPKEMKGKRLLTIVIKLGTSSICDEKTHEPLLSNLSLIAETCIRLRRDGHRVILVSSGAIGIGLRRLDLDKRPKHLAAVQAIAAVGQCRLIALWDELFSHLRQPVAQILLTRNDIADRTQYLNAANTMNELLHMGIIPIVNENDTLAVTEIKFGDNDTLSAITAGMVNADYLFLMTDVDCLYTNNPRTHPDAKPVEVVEDISSLEVDVSSAGSSLGTGGMSTKLTAARLATSAGVTTIITRSSTPSNIFHIVAYIQSIRQDSKAPTPALSRNTSHVALTALGDPEDPAATSTLASATQIPTPPPTSALKCPLHTRFVAKPRAIRDRYFWILHGLKPHGTLVIDEGAYRALTRTDKAGLLPVGVLEVTGTFAQQECVNIVVAKRKEDGGFEILGPEVGRALVNYTSVEISRIKGQRSSRIHDLLGYAGMCSLSWNGESILTCWAQDSEYITYRDNTAFFDRSSENS</sequence>
<keyword evidence="7 11" id="KW-0418">Kinase</keyword>
<dbReference type="InterPro" id="IPR002478">
    <property type="entry name" value="PUA"/>
</dbReference>
<dbReference type="SUPFAM" id="SSF53633">
    <property type="entry name" value="Carbamate kinase-like"/>
    <property type="match status" value="1"/>
</dbReference>
<feature type="domain" description="PUA" evidence="10">
    <location>
        <begin position="354"/>
        <end position="439"/>
    </location>
</feature>
<dbReference type="Pfam" id="PF01472">
    <property type="entry name" value="PUA"/>
    <property type="match status" value="1"/>
</dbReference>
<dbReference type="Pfam" id="PF00696">
    <property type="entry name" value="AA_kinase"/>
    <property type="match status" value="1"/>
</dbReference>
<keyword evidence="8" id="KW-0067">ATP-binding</keyword>
<keyword evidence="12" id="KW-1185">Reference proteome</keyword>
<evidence type="ECO:0000256" key="5">
    <source>
        <dbReference type="ARBA" id="ARBA00022679"/>
    </source>
</evidence>
<keyword evidence="2" id="KW-0963">Cytoplasm</keyword>
<dbReference type="FunCoup" id="A0A5J5F0H3">
    <property type="interactions" value="477"/>
</dbReference>
<accession>A0A5J5F0H3</accession>
<dbReference type="PIRSF" id="PIRSF000729">
    <property type="entry name" value="GK"/>
    <property type="match status" value="1"/>
</dbReference>
<dbReference type="InterPro" id="IPR001048">
    <property type="entry name" value="Asp/Glu/Uridylate_kinase"/>
</dbReference>
<dbReference type="GO" id="GO:1901607">
    <property type="term" value="P:alpha-amino acid biosynthetic process"/>
    <property type="evidence" value="ECO:0007669"/>
    <property type="project" value="UniProtKB-ARBA"/>
</dbReference>
<dbReference type="PANTHER" id="PTHR43654:SF3">
    <property type="entry name" value="GLUTAMATE 5-KINASE"/>
    <property type="match status" value="1"/>
</dbReference>
<evidence type="ECO:0000259" key="10">
    <source>
        <dbReference type="SMART" id="SM00359"/>
    </source>
</evidence>
<dbReference type="Gene3D" id="2.30.130.10">
    <property type="entry name" value="PUA domain"/>
    <property type="match status" value="1"/>
</dbReference>
<dbReference type="InterPro" id="IPR041739">
    <property type="entry name" value="G5K_ProB"/>
</dbReference>
<gene>
    <name evidence="11" type="ORF">FN846DRAFT_943923</name>
</gene>
<name>A0A5J5F0H3_9PEZI</name>
<evidence type="ECO:0000313" key="11">
    <source>
        <dbReference type="EMBL" id="KAA8909030.1"/>
    </source>
</evidence>
<keyword evidence="4" id="KW-0641">Proline biosynthesis</keyword>
<dbReference type="InterPro" id="IPR001057">
    <property type="entry name" value="Glu/AcGlu_kinase"/>
</dbReference>
<dbReference type="InParanoid" id="A0A5J5F0H3"/>
<comment type="similarity">
    <text evidence="9">Belongs to the glutamate 5-kinase family.</text>
</comment>
<dbReference type="InterPro" id="IPR019797">
    <property type="entry name" value="Glutamate_5-kinase_CS"/>
</dbReference>
<dbReference type="PROSITE" id="PS00902">
    <property type="entry name" value="GLUTAMATE_5_KINASE"/>
    <property type="match status" value="1"/>
</dbReference>
<dbReference type="InterPro" id="IPR005715">
    <property type="entry name" value="Glu_5kinase/COase_Synthase"/>
</dbReference>
<dbReference type="PROSITE" id="PS50890">
    <property type="entry name" value="PUA"/>
    <property type="match status" value="1"/>
</dbReference>
<dbReference type="InterPro" id="IPR011529">
    <property type="entry name" value="Glu_5kinase"/>
</dbReference>
<comment type="caution">
    <text evidence="11">The sequence shown here is derived from an EMBL/GenBank/DDBJ whole genome shotgun (WGS) entry which is preliminary data.</text>
</comment>
<dbReference type="CDD" id="cd04242">
    <property type="entry name" value="AAK_G5K_ProB"/>
    <property type="match status" value="1"/>
</dbReference>
<dbReference type="OrthoDB" id="409889at2759"/>
<dbReference type="PRINTS" id="PR00474">
    <property type="entry name" value="GLU5KINASE"/>
</dbReference>
<reference evidence="11 12" key="1">
    <citation type="submission" date="2019-09" db="EMBL/GenBank/DDBJ databases">
        <title>Draft genome of the ectomycorrhizal ascomycete Sphaerosporella brunnea.</title>
        <authorList>
            <consortium name="DOE Joint Genome Institute"/>
            <person name="Benucci G.M."/>
            <person name="Marozzi G."/>
            <person name="Antonielli L."/>
            <person name="Sanchez S."/>
            <person name="Marco P."/>
            <person name="Wang X."/>
            <person name="Falini L.B."/>
            <person name="Barry K."/>
            <person name="Haridas S."/>
            <person name="Lipzen A."/>
            <person name="Labutti K."/>
            <person name="Grigoriev I.V."/>
            <person name="Murat C."/>
            <person name="Martin F."/>
            <person name="Albertini E."/>
            <person name="Donnini D."/>
            <person name="Bonito G."/>
        </authorList>
    </citation>
    <scope>NUCLEOTIDE SEQUENCE [LARGE SCALE GENOMIC DNA]</scope>
    <source>
        <strain evidence="11 12">Sb_GMNB300</strain>
    </source>
</reference>
<dbReference type="FunFam" id="3.40.1160.10:FF:000020">
    <property type="entry name" value="Glutamate 5-kinase"/>
    <property type="match status" value="1"/>
</dbReference>
<evidence type="ECO:0000256" key="8">
    <source>
        <dbReference type="ARBA" id="ARBA00022840"/>
    </source>
</evidence>
<dbReference type="GO" id="GO:0004349">
    <property type="term" value="F:glutamate 5-kinase activity"/>
    <property type="evidence" value="ECO:0007669"/>
    <property type="project" value="InterPro"/>
</dbReference>
<dbReference type="HAMAP" id="MF_00456">
    <property type="entry name" value="ProB"/>
    <property type="match status" value="1"/>
</dbReference>
<keyword evidence="5" id="KW-0808">Transferase</keyword>
<dbReference type="PANTHER" id="PTHR43654">
    <property type="entry name" value="GLUTAMATE 5-KINASE"/>
    <property type="match status" value="1"/>
</dbReference>
<dbReference type="AlphaFoldDB" id="A0A5J5F0H3"/>
<dbReference type="GO" id="GO:0005524">
    <property type="term" value="F:ATP binding"/>
    <property type="evidence" value="ECO:0007669"/>
    <property type="project" value="UniProtKB-KW"/>
</dbReference>
<dbReference type="InterPro" id="IPR036974">
    <property type="entry name" value="PUA_sf"/>
</dbReference>
<comment type="subcellular location">
    <subcellularLocation>
        <location evidence="1">Cytoplasm</location>
    </subcellularLocation>
</comment>
<proteinExistence type="inferred from homology"/>
<evidence type="ECO:0000256" key="6">
    <source>
        <dbReference type="ARBA" id="ARBA00022741"/>
    </source>
</evidence>